<proteinExistence type="predicted"/>
<dbReference type="Proteomes" id="UP001409291">
    <property type="component" value="Unassembled WGS sequence"/>
</dbReference>
<dbReference type="RefSeq" id="WP_260292636.1">
    <property type="nucleotide sequence ID" value="NZ_JBDJLH010000003.1"/>
</dbReference>
<gene>
    <name evidence="2" type="ORF">ABE541_06680</name>
</gene>
<evidence type="ECO:0000256" key="1">
    <source>
        <dbReference type="SAM" id="Phobius"/>
    </source>
</evidence>
<accession>A0ABV0BUB0</accession>
<evidence type="ECO:0000313" key="2">
    <source>
        <dbReference type="EMBL" id="MEN5376942.1"/>
    </source>
</evidence>
<dbReference type="EMBL" id="JBDJNQ010000002">
    <property type="protein sequence ID" value="MEN5376942.1"/>
    <property type="molecule type" value="Genomic_DNA"/>
</dbReference>
<comment type="caution">
    <text evidence="2">The sequence shown here is derived from an EMBL/GenBank/DDBJ whole genome shotgun (WGS) entry which is preliminary data.</text>
</comment>
<evidence type="ECO:0000313" key="3">
    <source>
        <dbReference type="Proteomes" id="UP001409291"/>
    </source>
</evidence>
<name>A0ABV0BUB0_9SPHI</name>
<keyword evidence="1" id="KW-0812">Transmembrane</keyword>
<protein>
    <submittedName>
        <fullName evidence="2">Uncharacterized protein</fullName>
    </submittedName>
</protein>
<organism evidence="2 3">
    <name type="scientific">Sphingobacterium kitahiroshimense</name>
    <dbReference type="NCBI Taxonomy" id="470446"/>
    <lineage>
        <taxon>Bacteria</taxon>
        <taxon>Pseudomonadati</taxon>
        <taxon>Bacteroidota</taxon>
        <taxon>Sphingobacteriia</taxon>
        <taxon>Sphingobacteriales</taxon>
        <taxon>Sphingobacteriaceae</taxon>
        <taxon>Sphingobacterium</taxon>
    </lineage>
</organism>
<keyword evidence="1" id="KW-0472">Membrane</keyword>
<sequence length="119" mass="13786">MSKNIHIRKILASMQLALISLIIISGVIFMHKEVKSNGEIVMHNHPYDFTNDQPRPQESDDQIDFLNVVYNQNFVQSEFIVFEQPIRTVVHIYSYQVYTPVVANRVVDHAFLRGPPDFA</sequence>
<keyword evidence="1" id="KW-1133">Transmembrane helix</keyword>
<reference evidence="2 3" key="1">
    <citation type="submission" date="2024-04" db="EMBL/GenBank/DDBJ databases">
        <title>WGS of bacteria from Torrens River.</title>
        <authorList>
            <person name="Wyrsch E.R."/>
            <person name="Drigo B."/>
        </authorList>
    </citation>
    <scope>NUCLEOTIDE SEQUENCE [LARGE SCALE GENOMIC DNA]</scope>
    <source>
        <strain evidence="2 3">TWI391</strain>
    </source>
</reference>
<keyword evidence="3" id="KW-1185">Reference proteome</keyword>
<feature type="transmembrane region" description="Helical" evidence="1">
    <location>
        <begin position="12"/>
        <end position="30"/>
    </location>
</feature>